<reference evidence="3" key="1">
    <citation type="submission" date="2017-05" db="EMBL/GenBank/DDBJ databases">
        <title>Physiological properties and genetic analysis related to exopolysaccharide production of fresh-water unicellular cyanobacterium Aphanothece sacrum, Suizenji Nori, that has been cultured as a food source in Japan.</title>
        <authorList>
            <person name="Kanesaki Y."/>
            <person name="Yoshikawa S."/>
            <person name="Ohki K."/>
        </authorList>
    </citation>
    <scope>NUCLEOTIDE SEQUENCE [LARGE SCALE GENOMIC DNA]</scope>
    <source>
        <strain evidence="3">FPU1</strain>
    </source>
</reference>
<proteinExistence type="predicted"/>
<dbReference type="PANTHER" id="PTHR33372">
    <property type="match status" value="1"/>
</dbReference>
<keyword evidence="1" id="KW-1133">Transmembrane helix</keyword>
<feature type="transmembrane region" description="Helical" evidence="1">
    <location>
        <begin position="105"/>
        <end position="122"/>
    </location>
</feature>
<organism evidence="2 3">
    <name type="scientific">Aphanothece sacrum FPU1</name>
    <dbReference type="NCBI Taxonomy" id="1920663"/>
    <lineage>
        <taxon>Bacteria</taxon>
        <taxon>Bacillati</taxon>
        <taxon>Cyanobacteriota</taxon>
        <taxon>Cyanophyceae</taxon>
        <taxon>Oscillatoriophycideae</taxon>
        <taxon>Chroococcales</taxon>
        <taxon>Aphanothecaceae</taxon>
        <taxon>Aphanothece</taxon>
    </lineage>
</organism>
<keyword evidence="3" id="KW-1185">Reference proteome</keyword>
<sequence>MNEQTPYEKLGVTEASSFEEIQEAKNRLTQQYRDDSKVVEGIETAYDSIIMERLRMRQEGRIKVPERIRFPERNVQVSANPPTISPNNSPQWLQRFIDTPSSKDILISGGVFAILSGIAGFSSIGQPSLAPLLLSLGFFANIYFLNRKEQRFGRAFLMTLVGLFIGVGLGIGLAQLLQISNLAGGTTQLPVSLTIFFVFWVISSFLR</sequence>
<dbReference type="OrthoDB" id="483084at2"/>
<name>A0A401III6_APHSA</name>
<feature type="transmembrane region" description="Helical" evidence="1">
    <location>
        <begin position="128"/>
        <end position="145"/>
    </location>
</feature>
<dbReference type="Pfam" id="PF11833">
    <property type="entry name" value="CPP1-like"/>
    <property type="match status" value="1"/>
</dbReference>
<gene>
    <name evidence="2" type="ORF">AsFPU1_2547</name>
</gene>
<comment type="caution">
    <text evidence="2">The sequence shown here is derived from an EMBL/GenBank/DDBJ whole genome shotgun (WGS) entry which is preliminary data.</text>
</comment>
<dbReference type="Proteomes" id="UP000287247">
    <property type="component" value="Unassembled WGS sequence"/>
</dbReference>
<dbReference type="RefSeq" id="WP_124976720.1">
    <property type="nucleotide sequence ID" value="NZ_BDQK01000013.1"/>
</dbReference>
<dbReference type="InterPro" id="IPR021788">
    <property type="entry name" value="CPP1-like"/>
</dbReference>
<feature type="transmembrane region" description="Helical" evidence="1">
    <location>
        <begin position="189"/>
        <end position="206"/>
    </location>
</feature>
<dbReference type="EMBL" id="BDQK01000013">
    <property type="protein sequence ID" value="GBF81135.1"/>
    <property type="molecule type" value="Genomic_DNA"/>
</dbReference>
<feature type="transmembrane region" description="Helical" evidence="1">
    <location>
        <begin position="157"/>
        <end position="177"/>
    </location>
</feature>
<keyword evidence="1" id="KW-0472">Membrane</keyword>
<keyword evidence="1" id="KW-0812">Transmembrane</keyword>
<dbReference type="PANTHER" id="PTHR33372:SF2">
    <property type="entry name" value="PROTEIN CHAPERONE-LIKE PROTEIN OF POR1, CHLOROPLASTIC"/>
    <property type="match status" value="1"/>
</dbReference>
<evidence type="ECO:0000256" key="1">
    <source>
        <dbReference type="SAM" id="Phobius"/>
    </source>
</evidence>
<evidence type="ECO:0000313" key="2">
    <source>
        <dbReference type="EMBL" id="GBF81135.1"/>
    </source>
</evidence>
<accession>A0A401III6</accession>
<evidence type="ECO:0000313" key="3">
    <source>
        <dbReference type="Proteomes" id="UP000287247"/>
    </source>
</evidence>
<dbReference type="AlphaFoldDB" id="A0A401III6"/>
<protein>
    <submittedName>
        <fullName evidence="2">Molecular chaperone DnaJ</fullName>
    </submittedName>
</protein>